<proteinExistence type="predicted"/>
<keyword evidence="9" id="KW-1185">Reference proteome</keyword>
<sequence length="406" mass="45059">MIEGRKTDSENRVPHSSGAFSEVVLAQEKSTAKMFAVKCIPKKALKGKESSIENEIAVLRKIKHENIVALEDIYESSNHLYLIMQLVSGGELFDRIVEKGFYTEKDASTLIRQVLDAVNYLHKMGIVHRDLKPENLLYFNPQDESKIMISDFGLSKMEGTGDVMSTACGTPGYVAPEVLAQKPYSKAVDCWSIGVIAYILLCGYPPFYDENDSKLFEQILKADYEFDAPYWDDISDSAKDFISSLMEKDPAKRYTCDQALRHPWIAGDTALCKNIHESVSRQIRKNFAKSKWRQAFNATAVVRHMRRLQLSSSIDSANHPSHNRSQNAAHIKSPSTDSPSTTSTTTTTTTPPPPPCTDCDPLGPIWPQSSGMNEPVLARGNPTLQAQNALPKSATHARTPSSVTSD</sequence>
<dbReference type="InterPro" id="IPR000719">
    <property type="entry name" value="Prot_kinase_dom"/>
</dbReference>
<evidence type="ECO:0000256" key="1">
    <source>
        <dbReference type="ARBA" id="ARBA00022527"/>
    </source>
</evidence>
<dbReference type="SUPFAM" id="SSF56112">
    <property type="entry name" value="Protein kinase-like (PK-like)"/>
    <property type="match status" value="1"/>
</dbReference>
<keyword evidence="3" id="KW-0547">Nucleotide-binding</keyword>
<dbReference type="EMBL" id="JAINUG010000273">
    <property type="protein sequence ID" value="KAJ8384338.1"/>
    <property type="molecule type" value="Genomic_DNA"/>
</dbReference>
<dbReference type="Gene3D" id="3.30.200.20">
    <property type="entry name" value="Phosphorylase Kinase, domain 1"/>
    <property type="match status" value="1"/>
</dbReference>
<keyword evidence="2" id="KW-0808">Transferase</keyword>
<feature type="compositionally biased region" description="Polar residues" evidence="6">
    <location>
        <begin position="314"/>
        <end position="328"/>
    </location>
</feature>
<feature type="domain" description="Protein kinase" evidence="7">
    <location>
        <begin position="9"/>
        <end position="265"/>
    </location>
</feature>
<dbReference type="Pfam" id="PF00069">
    <property type="entry name" value="Pkinase"/>
    <property type="match status" value="1"/>
</dbReference>
<dbReference type="InterPro" id="IPR011009">
    <property type="entry name" value="Kinase-like_dom_sf"/>
</dbReference>
<evidence type="ECO:0000256" key="3">
    <source>
        <dbReference type="ARBA" id="ARBA00022741"/>
    </source>
</evidence>
<dbReference type="InterPro" id="IPR008271">
    <property type="entry name" value="Ser/Thr_kinase_AS"/>
</dbReference>
<dbReference type="GO" id="GO:0004674">
    <property type="term" value="F:protein serine/threonine kinase activity"/>
    <property type="evidence" value="ECO:0007669"/>
    <property type="project" value="UniProtKB-KW"/>
</dbReference>
<keyword evidence="4" id="KW-0418">Kinase</keyword>
<dbReference type="PROSITE" id="PS00108">
    <property type="entry name" value="PROTEIN_KINASE_ST"/>
    <property type="match status" value="1"/>
</dbReference>
<evidence type="ECO:0000313" key="8">
    <source>
        <dbReference type="EMBL" id="KAJ8384338.1"/>
    </source>
</evidence>
<reference evidence="8" key="1">
    <citation type="journal article" date="2023" name="Science">
        <title>Genome structures resolve the early diversification of teleost fishes.</title>
        <authorList>
            <person name="Parey E."/>
            <person name="Louis A."/>
            <person name="Montfort J."/>
            <person name="Bouchez O."/>
            <person name="Roques C."/>
            <person name="Iampietro C."/>
            <person name="Lluch J."/>
            <person name="Castinel A."/>
            <person name="Donnadieu C."/>
            <person name="Desvignes T."/>
            <person name="Floi Bucao C."/>
            <person name="Jouanno E."/>
            <person name="Wen M."/>
            <person name="Mejri S."/>
            <person name="Dirks R."/>
            <person name="Jansen H."/>
            <person name="Henkel C."/>
            <person name="Chen W.J."/>
            <person name="Zahm M."/>
            <person name="Cabau C."/>
            <person name="Klopp C."/>
            <person name="Thompson A.W."/>
            <person name="Robinson-Rechavi M."/>
            <person name="Braasch I."/>
            <person name="Lecointre G."/>
            <person name="Bobe J."/>
            <person name="Postlethwait J.H."/>
            <person name="Berthelot C."/>
            <person name="Roest Crollius H."/>
            <person name="Guiguen Y."/>
        </authorList>
    </citation>
    <scope>NUCLEOTIDE SEQUENCE</scope>
    <source>
        <strain evidence="8">NC1722</strain>
    </source>
</reference>
<dbReference type="PANTHER" id="PTHR24347">
    <property type="entry name" value="SERINE/THREONINE-PROTEIN KINASE"/>
    <property type="match status" value="1"/>
</dbReference>
<dbReference type="SMART" id="SM00220">
    <property type="entry name" value="S_TKc"/>
    <property type="match status" value="1"/>
</dbReference>
<evidence type="ECO:0000256" key="2">
    <source>
        <dbReference type="ARBA" id="ARBA00022679"/>
    </source>
</evidence>
<evidence type="ECO:0000256" key="4">
    <source>
        <dbReference type="ARBA" id="ARBA00022777"/>
    </source>
</evidence>
<feature type="compositionally biased region" description="Low complexity" evidence="6">
    <location>
        <begin position="333"/>
        <end position="349"/>
    </location>
</feature>
<accession>A0AAD7RHC7</accession>
<dbReference type="AlphaFoldDB" id="A0AAD7RHC7"/>
<name>A0AAD7RHC7_9TELE</name>
<organism evidence="8 9">
    <name type="scientific">Aldrovandia affinis</name>
    <dbReference type="NCBI Taxonomy" id="143900"/>
    <lineage>
        <taxon>Eukaryota</taxon>
        <taxon>Metazoa</taxon>
        <taxon>Chordata</taxon>
        <taxon>Craniata</taxon>
        <taxon>Vertebrata</taxon>
        <taxon>Euteleostomi</taxon>
        <taxon>Actinopterygii</taxon>
        <taxon>Neopterygii</taxon>
        <taxon>Teleostei</taxon>
        <taxon>Notacanthiformes</taxon>
        <taxon>Halosauridae</taxon>
        <taxon>Aldrovandia</taxon>
    </lineage>
</organism>
<dbReference type="PROSITE" id="PS50011">
    <property type="entry name" value="PROTEIN_KINASE_DOM"/>
    <property type="match status" value="1"/>
</dbReference>
<dbReference type="Gene3D" id="1.10.510.10">
    <property type="entry name" value="Transferase(Phosphotransferase) domain 1"/>
    <property type="match status" value="1"/>
</dbReference>
<keyword evidence="1" id="KW-0723">Serine/threonine-protein kinase</keyword>
<evidence type="ECO:0000259" key="7">
    <source>
        <dbReference type="PROSITE" id="PS50011"/>
    </source>
</evidence>
<comment type="caution">
    <text evidence="8">The sequence shown here is derived from an EMBL/GenBank/DDBJ whole genome shotgun (WGS) entry which is preliminary data.</text>
</comment>
<protein>
    <recommendedName>
        <fullName evidence="7">Protein kinase domain-containing protein</fullName>
    </recommendedName>
</protein>
<evidence type="ECO:0000256" key="5">
    <source>
        <dbReference type="ARBA" id="ARBA00022840"/>
    </source>
</evidence>
<keyword evidence="5" id="KW-0067">ATP-binding</keyword>
<evidence type="ECO:0000256" key="6">
    <source>
        <dbReference type="SAM" id="MobiDB-lite"/>
    </source>
</evidence>
<evidence type="ECO:0000313" key="9">
    <source>
        <dbReference type="Proteomes" id="UP001221898"/>
    </source>
</evidence>
<dbReference type="Proteomes" id="UP001221898">
    <property type="component" value="Unassembled WGS sequence"/>
</dbReference>
<dbReference type="GO" id="GO:0005524">
    <property type="term" value="F:ATP binding"/>
    <property type="evidence" value="ECO:0007669"/>
    <property type="project" value="UniProtKB-KW"/>
</dbReference>
<feature type="compositionally biased region" description="Polar residues" evidence="6">
    <location>
        <begin position="382"/>
        <end position="406"/>
    </location>
</feature>
<dbReference type="FunFam" id="1.10.510.10:FF:000026">
    <property type="entry name" value="Calcium/calmodulin-dependent protein kinase type 1"/>
    <property type="match status" value="1"/>
</dbReference>
<gene>
    <name evidence="8" type="ORF">AAFF_G00205910</name>
</gene>
<feature type="region of interest" description="Disordered" evidence="6">
    <location>
        <begin position="314"/>
        <end position="406"/>
    </location>
</feature>